<evidence type="ECO:0000259" key="9">
    <source>
        <dbReference type="Pfam" id="PF00294"/>
    </source>
</evidence>
<keyword evidence="7" id="KW-0423">Lactose metabolism</keyword>
<evidence type="ECO:0000313" key="10">
    <source>
        <dbReference type="EMBL" id="QDI91457.1"/>
    </source>
</evidence>
<dbReference type="InterPro" id="IPR002173">
    <property type="entry name" value="Carboh/pur_kinase_PfkB_CS"/>
</dbReference>
<dbReference type="GO" id="GO:2001059">
    <property type="term" value="P:D-tagatose 6-phosphate catabolic process"/>
    <property type="evidence" value="ECO:0007669"/>
    <property type="project" value="UniProtKB-UniPathway"/>
</dbReference>
<dbReference type="PANTHER" id="PTHR46566:SF1">
    <property type="entry name" value="1-PHOSPHOFRUCTOKINASE"/>
    <property type="match status" value="1"/>
</dbReference>
<dbReference type="EC" id="2.7.1.144" evidence="7"/>
<keyword evidence="4 8" id="KW-0418">Kinase</keyword>
<dbReference type="GO" id="GO:0044281">
    <property type="term" value="P:small molecule metabolic process"/>
    <property type="evidence" value="ECO:0007669"/>
    <property type="project" value="UniProtKB-ARBA"/>
</dbReference>
<organism evidence="10 11">
    <name type="scientific">Salicibibacter halophilus</name>
    <dbReference type="NCBI Taxonomy" id="2502791"/>
    <lineage>
        <taxon>Bacteria</taxon>
        <taxon>Bacillati</taxon>
        <taxon>Bacillota</taxon>
        <taxon>Bacilli</taxon>
        <taxon>Bacillales</taxon>
        <taxon>Bacillaceae</taxon>
        <taxon>Salicibibacter</taxon>
    </lineage>
</organism>
<comment type="function">
    <text evidence="8">Catalyzes the ATP-dependent phosphorylation of fructose-l-phosphate to fructose-l,6-bisphosphate.</text>
</comment>
<evidence type="ECO:0000256" key="2">
    <source>
        <dbReference type="ARBA" id="ARBA00022679"/>
    </source>
</evidence>
<dbReference type="KEGG" id="sale:EPH95_09900"/>
<dbReference type="PROSITE" id="PS00584">
    <property type="entry name" value="PFKB_KINASES_2"/>
    <property type="match status" value="1"/>
</dbReference>
<dbReference type="PIRSF" id="PIRSF000535">
    <property type="entry name" value="1PFK/6PFK/LacC"/>
    <property type="match status" value="1"/>
</dbReference>
<name>A0A514LHY7_9BACI</name>
<evidence type="ECO:0000256" key="4">
    <source>
        <dbReference type="ARBA" id="ARBA00022777"/>
    </source>
</evidence>
<dbReference type="EMBL" id="CP035485">
    <property type="protein sequence ID" value="QDI91457.1"/>
    <property type="molecule type" value="Genomic_DNA"/>
</dbReference>
<comment type="similarity">
    <text evidence="7">Belongs to the carbohydrate kinase PfkB family. LacC subfamily.</text>
</comment>
<dbReference type="AlphaFoldDB" id="A0A514LHY7"/>
<dbReference type="GO" id="GO:0005829">
    <property type="term" value="C:cytosol"/>
    <property type="evidence" value="ECO:0007669"/>
    <property type="project" value="TreeGrafter"/>
</dbReference>
<dbReference type="CDD" id="cd01164">
    <property type="entry name" value="FruK_PfkB_like"/>
    <property type="match status" value="1"/>
</dbReference>
<gene>
    <name evidence="10" type="primary">pfkB</name>
    <name evidence="10" type="ORF">EPH95_09900</name>
</gene>
<dbReference type="InterPro" id="IPR011611">
    <property type="entry name" value="PfkB_dom"/>
</dbReference>
<comment type="similarity">
    <text evidence="1">Belongs to the carbohydrate kinase pfkB family.</text>
</comment>
<dbReference type="PROSITE" id="PS00583">
    <property type="entry name" value="PFKB_KINASES_1"/>
    <property type="match status" value="1"/>
</dbReference>
<dbReference type="Proteomes" id="UP000319756">
    <property type="component" value="Chromosome"/>
</dbReference>
<keyword evidence="11" id="KW-1185">Reference proteome</keyword>
<dbReference type="SUPFAM" id="SSF53613">
    <property type="entry name" value="Ribokinase-like"/>
    <property type="match status" value="1"/>
</dbReference>
<dbReference type="Gene3D" id="3.40.1190.20">
    <property type="match status" value="1"/>
</dbReference>
<evidence type="ECO:0000256" key="6">
    <source>
        <dbReference type="ARBA" id="ARBA00047745"/>
    </source>
</evidence>
<comment type="catalytic activity">
    <reaction evidence="6 8">
        <text>beta-D-fructose 1-phosphate + ATP = beta-D-fructose 1,6-bisphosphate + ADP + H(+)</text>
        <dbReference type="Rhea" id="RHEA:14213"/>
        <dbReference type="ChEBI" id="CHEBI:15378"/>
        <dbReference type="ChEBI" id="CHEBI:30616"/>
        <dbReference type="ChEBI" id="CHEBI:32966"/>
        <dbReference type="ChEBI" id="CHEBI:138881"/>
        <dbReference type="ChEBI" id="CHEBI:456216"/>
        <dbReference type="EC" id="2.7.1.56"/>
    </reaction>
</comment>
<dbReference type="GO" id="GO:0008662">
    <property type="term" value="F:1-phosphofructokinase activity"/>
    <property type="evidence" value="ECO:0007669"/>
    <property type="project" value="UniProtKB-UniRule"/>
</dbReference>
<comment type="pathway">
    <text evidence="7">Carbohydrate metabolism; D-tagatose 6-phosphate degradation; D-glyceraldehyde 3-phosphate and glycerone phosphate from D-tagatose 6-phosphate: step 1/2.</text>
</comment>
<dbReference type="RefSeq" id="WP_142089569.1">
    <property type="nucleotide sequence ID" value="NZ_CP035485.1"/>
</dbReference>
<protein>
    <recommendedName>
        <fullName evidence="7">Tagatose-6-phosphate kinase</fullName>
        <ecNumber evidence="7">2.7.1.144</ecNumber>
    </recommendedName>
</protein>
<accession>A0A514LHY7</accession>
<dbReference type="UniPathway" id="UPA00704">
    <property type="reaction ID" value="UER00715"/>
</dbReference>
<dbReference type="PANTHER" id="PTHR46566">
    <property type="entry name" value="1-PHOSPHOFRUCTOKINASE-RELATED"/>
    <property type="match status" value="1"/>
</dbReference>
<evidence type="ECO:0000256" key="1">
    <source>
        <dbReference type="ARBA" id="ARBA00005380"/>
    </source>
</evidence>
<keyword evidence="2 7" id="KW-0808">Transferase</keyword>
<dbReference type="FunFam" id="3.40.1190.20:FF:000001">
    <property type="entry name" value="Phosphofructokinase"/>
    <property type="match status" value="1"/>
</dbReference>
<dbReference type="NCBIfam" id="TIGR03168">
    <property type="entry name" value="1-PFK"/>
    <property type="match status" value="1"/>
</dbReference>
<dbReference type="GO" id="GO:0016052">
    <property type="term" value="P:carbohydrate catabolic process"/>
    <property type="evidence" value="ECO:0007669"/>
    <property type="project" value="UniProtKB-ARBA"/>
</dbReference>
<evidence type="ECO:0000256" key="7">
    <source>
        <dbReference type="PIRNR" id="PIRNR000535"/>
    </source>
</evidence>
<evidence type="ECO:0000256" key="3">
    <source>
        <dbReference type="ARBA" id="ARBA00022741"/>
    </source>
</evidence>
<evidence type="ECO:0000313" key="11">
    <source>
        <dbReference type="Proteomes" id="UP000319756"/>
    </source>
</evidence>
<evidence type="ECO:0000256" key="8">
    <source>
        <dbReference type="RuleBase" id="RU369061"/>
    </source>
</evidence>
<dbReference type="InterPro" id="IPR022463">
    <property type="entry name" value="1-PFruKinase"/>
</dbReference>
<dbReference type="NCBIfam" id="TIGR03828">
    <property type="entry name" value="pfkB"/>
    <property type="match status" value="1"/>
</dbReference>
<feature type="domain" description="Carbohydrate kinase PfkB" evidence="9">
    <location>
        <begin position="11"/>
        <end position="288"/>
    </location>
</feature>
<keyword evidence="3 7" id="KW-0547">Nucleotide-binding</keyword>
<dbReference type="GO" id="GO:0009024">
    <property type="term" value="F:tagatose-6-phosphate kinase activity"/>
    <property type="evidence" value="ECO:0007669"/>
    <property type="project" value="UniProtKB-EC"/>
</dbReference>
<keyword evidence="5 7" id="KW-0067">ATP-binding</keyword>
<dbReference type="InterPro" id="IPR029056">
    <property type="entry name" value="Ribokinase-like"/>
</dbReference>
<proteinExistence type="inferred from homology"/>
<evidence type="ECO:0000256" key="5">
    <source>
        <dbReference type="ARBA" id="ARBA00022840"/>
    </source>
</evidence>
<reference evidence="11" key="1">
    <citation type="submission" date="2019-01" db="EMBL/GenBank/DDBJ databases">
        <title>Genomic analysis of Salicibibacter sp. NKC3-5.</title>
        <authorList>
            <person name="Oh Y.J."/>
        </authorList>
    </citation>
    <scope>NUCLEOTIDE SEQUENCE [LARGE SCALE GENOMIC DNA]</scope>
    <source>
        <strain evidence="11">NKC3-5</strain>
    </source>
</reference>
<dbReference type="GO" id="GO:0005988">
    <property type="term" value="P:lactose metabolic process"/>
    <property type="evidence" value="ECO:0007669"/>
    <property type="project" value="UniProtKB-KW"/>
</dbReference>
<dbReference type="InterPro" id="IPR017583">
    <property type="entry name" value="Tagatose/fructose_Pkinase"/>
</dbReference>
<dbReference type="Pfam" id="PF00294">
    <property type="entry name" value="PfkB"/>
    <property type="match status" value="1"/>
</dbReference>
<sequence>MIYTLTLNPAVDYIARVPDFEMGKINRSEEDRKYPGGKGINVSRVLHRLGYDNTALGFVGGFTGRFLKETLEEENIKTDFVSIQDDTRLNIKLKTLEETEINGKSPRITEGNMSELKQKFELLEEGDTLVLAGSLPKTVSSDTYHDIVRSLMPKGIRCYVDTNGGALHHTLRARPFFTKPNHHELAELYGVSIDSLSEAATYGRQLQKDYRVPHILVSMASRGALYIGEEKMIHIKSPKGTLVNSVGAGDSTVAGFLAKYEETNDLREAAVYAVAAGSASAFSEGFCTKAEVDRFSSTMRGEYLNI</sequence>
<dbReference type="OrthoDB" id="9801219at2"/>
<dbReference type="GO" id="GO:0005524">
    <property type="term" value="F:ATP binding"/>
    <property type="evidence" value="ECO:0007669"/>
    <property type="project" value="UniProtKB-UniRule"/>
</dbReference>
<comment type="catalytic activity">
    <reaction evidence="7">
        <text>D-tagatofuranose 6-phosphate + ATP = D-tagatofuranose 1,6-bisphosphate + ADP + H(+)</text>
        <dbReference type="Rhea" id="RHEA:12420"/>
        <dbReference type="ChEBI" id="CHEBI:15378"/>
        <dbReference type="ChEBI" id="CHEBI:30616"/>
        <dbReference type="ChEBI" id="CHEBI:58694"/>
        <dbReference type="ChEBI" id="CHEBI:58695"/>
        <dbReference type="ChEBI" id="CHEBI:456216"/>
        <dbReference type="EC" id="2.7.1.144"/>
    </reaction>
</comment>